<accession>F0WV70</accession>
<dbReference type="HOGENOM" id="CLU_3110372_0_0_1"/>
<gene>
    <name evidence="1" type="primary">AlNc14C289G10215</name>
    <name evidence="1" type="ORF">ALNC14_114530</name>
</gene>
<protein>
    <submittedName>
        <fullName evidence="1">AlNc14C289G10215 protein</fullName>
    </submittedName>
</protein>
<dbReference type="EMBL" id="FR824334">
    <property type="protein sequence ID" value="CCA25309.1"/>
    <property type="molecule type" value="Genomic_DNA"/>
</dbReference>
<sequence>MEPRANIHQETIHNAKIGFEKFRSKIKNATKLTKGCTFGRFSIQDIRYSYY</sequence>
<proteinExistence type="predicted"/>
<reference evidence="1" key="2">
    <citation type="submission" date="2011-02" db="EMBL/GenBank/DDBJ databases">
        <authorList>
            <person name="MacLean D."/>
        </authorList>
    </citation>
    <scope>NUCLEOTIDE SEQUENCE</scope>
</reference>
<reference evidence="1" key="1">
    <citation type="journal article" date="2011" name="PLoS Biol.">
        <title>Gene gain and loss during evolution of obligate parasitism in the white rust pathogen of Arabidopsis thaliana.</title>
        <authorList>
            <person name="Kemen E."/>
            <person name="Gardiner A."/>
            <person name="Schultz-Larsen T."/>
            <person name="Kemen A.C."/>
            <person name="Balmuth A.L."/>
            <person name="Robert-Seilaniantz A."/>
            <person name="Bailey K."/>
            <person name="Holub E."/>
            <person name="Studholme D.J."/>
            <person name="Maclean D."/>
            <person name="Jones J.D."/>
        </authorList>
    </citation>
    <scope>NUCLEOTIDE SEQUENCE</scope>
</reference>
<evidence type="ECO:0000313" key="1">
    <source>
        <dbReference type="EMBL" id="CCA25309.1"/>
    </source>
</evidence>
<name>F0WV70_9STRA</name>
<dbReference type="AlphaFoldDB" id="F0WV70"/>
<organism evidence="1">
    <name type="scientific">Albugo laibachii Nc14</name>
    <dbReference type="NCBI Taxonomy" id="890382"/>
    <lineage>
        <taxon>Eukaryota</taxon>
        <taxon>Sar</taxon>
        <taxon>Stramenopiles</taxon>
        <taxon>Oomycota</taxon>
        <taxon>Peronosporomycetes</taxon>
        <taxon>Albuginales</taxon>
        <taxon>Albuginaceae</taxon>
        <taxon>Albugo</taxon>
    </lineage>
</organism>